<feature type="transmembrane region" description="Helical" evidence="1">
    <location>
        <begin position="6"/>
        <end position="29"/>
    </location>
</feature>
<keyword evidence="1" id="KW-0812">Transmembrane</keyword>
<gene>
    <name evidence="2" type="ORF">D7003_14295</name>
</gene>
<keyword evidence="1" id="KW-0472">Membrane</keyword>
<name>A0A3N0BS53_9MICC</name>
<keyword evidence="3" id="KW-1185">Reference proteome</keyword>
<protein>
    <submittedName>
        <fullName evidence="2">Uncharacterized protein</fullName>
    </submittedName>
</protein>
<evidence type="ECO:0000256" key="1">
    <source>
        <dbReference type="SAM" id="Phobius"/>
    </source>
</evidence>
<dbReference type="Proteomes" id="UP000273807">
    <property type="component" value="Unassembled WGS sequence"/>
</dbReference>
<reference evidence="2 3" key="1">
    <citation type="submission" date="2018-10" db="EMBL/GenBank/DDBJ databases">
        <title>Genome sequencing of Arthrobacter oryzae TNB02.</title>
        <authorList>
            <person name="Cho Y.-J."/>
            <person name="Cho A."/>
            <person name="Kim O.-S."/>
        </authorList>
    </citation>
    <scope>NUCLEOTIDE SEQUENCE [LARGE SCALE GENOMIC DNA]</scope>
    <source>
        <strain evidence="2 3">TNB02</strain>
    </source>
</reference>
<dbReference type="EMBL" id="RBED01000115">
    <property type="protein sequence ID" value="RNL51913.1"/>
    <property type="molecule type" value="Genomic_DNA"/>
</dbReference>
<evidence type="ECO:0000313" key="3">
    <source>
        <dbReference type="Proteomes" id="UP000273807"/>
    </source>
</evidence>
<sequence>MAFFSIFLKTLFVIIFVAGYMSILVLSRIMSEGRNPELGKAMEVASFVILIVLILGQALVEIRPFADER</sequence>
<proteinExistence type="predicted"/>
<feature type="transmembrane region" description="Helical" evidence="1">
    <location>
        <begin position="41"/>
        <end position="60"/>
    </location>
</feature>
<keyword evidence="1" id="KW-1133">Transmembrane helix</keyword>
<dbReference type="AlphaFoldDB" id="A0A3N0BS53"/>
<feature type="non-terminal residue" evidence="2">
    <location>
        <position position="69"/>
    </location>
</feature>
<evidence type="ECO:0000313" key="2">
    <source>
        <dbReference type="EMBL" id="RNL51913.1"/>
    </source>
</evidence>
<accession>A0A3N0BS53</accession>
<dbReference type="RefSeq" id="WP_148045228.1">
    <property type="nucleotide sequence ID" value="NZ_RBED01000115.1"/>
</dbReference>
<organism evidence="2 3">
    <name type="scientific">Arthrobacter oryzae</name>
    <dbReference type="NCBI Taxonomy" id="409290"/>
    <lineage>
        <taxon>Bacteria</taxon>
        <taxon>Bacillati</taxon>
        <taxon>Actinomycetota</taxon>
        <taxon>Actinomycetes</taxon>
        <taxon>Micrococcales</taxon>
        <taxon>Micrococcaceae</taxon>
        <taxon>Arthrobacter</taxon>
    </lineage>
</organism>
<comment type="caution">
    <text evidence="2">The sequence shown here is derived from an EMBL/GenBank/DDBJ whole genome shotgun (WGS) entry which is preliminary data.</text>
</comment>